<organism evidence="2 3">
    <name type="scientific">Paenibacillus helianthi</name>
    <dbReference type="NCBI Taxonomy" id="1349432"/>
    <lineage>
        <taxon>Bacteria</taxon>
        <taxon>Bacillati</taxon>
        <taxon>Bacillota</taxon>
        <taxon>Bacilli</taxon>
        <taxon>Bacillales</taxon>
        <taxon>Paenibacillaceae</taxon>
        <taxon>Paenibacillus</taxon>
    </lineage>
</organism>
<accession>A0ABX3EHE9</accession>
<dbReference type="Proteomes" id="UP000186058">
    <property type="component" value="Unassembled WGS sequence"/>
</dbReference>
<dbReference type="EMBL" id="LVWI01000069">
    <property type="protein sequence ID" value="OKP82470.1"/>
    <property type="molecule type" value="Genomic_DNA"/>
</dbReference>
<feature type="compositionally biased region" description="Polar residues" evidence="1">
    <location>
        <begin position="445"/>
        <end position="461"/>
    </location>
</feature>
<evidence type="ECO:0000313" key="3">
    <source>
        <dbReference type="Proteomes" id="UP000186058"/>
    </source>
</evidence>
<proteinExistence type="predicted"/>
<dbReference type="Gene3D" id="2.170.120.40">
    <property type="entry name" value="YbbR-like domain"/>
    <property type="match status" value="2"/>
</dbReference>
<gene>
    <name evidence="2" type="ORF">A3844_23955</name>
</gene>
<name>A0ABX3EHE9_9BACL</name>
<keyword evidence="3" id="KW-1185">Reference proteome</keyword>
<dbReference type="Pfam" id="PF07949">
    <property type="entry name" value="YbbR"/>
    <property type="match status" value="2"/>
</dbReference>
<comment type="caution">
    <text evidence="2">The sequence shown here is derived from an EMBL/GenBank/DDBJ whole genome shotgun (WGS) entry which is preliminary data.</text>
</comment>
<feature type="compositionally biased region" description="Polar residues" evidence="1">
    <location>
        <begin position="421"/>
        <end position="432"/>
    </location>
</feature>
<dbReference type="Gene3D" id="2.170.120.30">
    <property type="match status" value="2"/>
</dbReference>
<dbReference type="InterPro" id="IPR053154">
    <property type="entry name" value="c-di-AMP_regulator"/>
</dbReference>
<evidence type="ECO:0000256" key="1">
    <source>
        <dbReference type="SAM" id="MobiDB-lite"/>
    </source>
</evidence>
<dbReference type="InterPro" id="IPR012505">
    <property type="entry name" value="YbbR"/>
</dbReference>
<dbReference type="PANTHER" id="PTHR37804:SF1">
    <property type="entry name" value="CDAA REGULATORY PROTEIN CDAR"/>
    <property type="match status" value="1"/>
</dbReference>
<feature type="region of interest" description="Disordered" evidence="1">
    <location>
        <begin position="412"/>
        <end position="486"/>
    </location>
</feature>
<reference evidence="2 3" key="1">
    <citation type="submission" date="2016-03" db="EMBL/GenBank/DDBJ databases">
        <authorList>
            <person name="Sant'Anna F.H."/>
            <person name="Ambrosini A."/>
            <person name="Souza R."/>
            <person name="Bach E."/>
            <person name="Fernandes G."/>
            <person name="Balsanelli E."/>
            <person name="Baura V.A."/>
            <person name="Souza E.M."/>
            <person name="Passaglia L."/>
        </authorList>
    </citation>
    <scope>NUCLEOTIDE SEQUENCE [LARGE SCALE GENOMIC DNA]</scope>
    <source>
        <strain evidence="2 3">P26E</strain>
    </source>
</reference>
<protein>
    <recommendedName>
        <fullName evidence="4">YbbR-like domain-containing protein</fullName>
    </recommendedName>
</protein>
<evidence type="ECO:0000313" key="2">
    <source>
        <dbReference type="EMBL" id="OKP82470.1"/>
    </source>
</evidence>
<feature type="compositionally biased region" description="Low complexity" evidence="1">
    <location>
        <begin position="468"/>
        <end position="486"/>
    </location>
</feature>
<sequence length="486" mass="51164">MDKWMKNNNFNKILALAFAIILWIIVHVDTAPANQTTVNMESKTIENVKIEDTGFNEDKYVITSRDAESVRLEVMGKKSDLTYKFSDAYKVWIDLSNVQPGDTTLPLHYSLPSGVMLDDIIPNEVNVHVELRNTKSFPISIITKGEPAAGYQVGTPVIEPAVEAKVTLGASELRKVAKVQGTIELNGDSETIKEKKLKLYAYDSGGNEIKDAVIEPSFVTVELPITLPFKSLPLDVSFSGQLPGGVALSKVTPEQDTVTVYGTEESLASLSSYEATLNLGSIDSAGTKELKLELTVPEGAAKIEPAVLNVSVVTSNIAEKTIDNIPVKLEGVDTGLTALIKDPASKTVSLTVSGAPNLLEQIDKNNISVVADVVGLTAGSHEVTLHVSLPRFIALGNASQRLRATVELNAPATPAAAETPDNSSTGTVTSEPSAEPVSGEESPTEPVQSGDNALPTATPSPSEGAVDNSGTASANGATNNGSSGGT</sequence>
<dbReference type="RefSeq" id="WP_074108745.1">
    <property type="nucleotide sequence ID" value="NZ_LVWI01000069.1"/>
</dbReference>
<dbReference type="PANTHER" id="PTHR37804">
    <property type="entry name" value="CDAA REGULATORY PROTEIN CDAR"/>
    <property type="match status" value="1"/>
</dbReference>
<evidence type="ECO:0008006" key="4">
    <source>
        <dbReference type="Google" id="ProtNLM"/>
    </source>
</evidence>